<keyword evidence="1" id="KW-0106">Calcium</keyword>
<dbReference type="GO" id="GO:0005509">
    <property type="term" value="F:calcium ion binding"/>
    <property type="evidence" value="ECO:0007669"/>
    <property type="project" value="InterPro"/>
</dbReference>
<comment type="caution">
    <text evidence="3">The sequence shown here is derived from an EMBL/GenBank/DDBJ whole genome shotgun (WGS) entry which is preliminary data.</text>
</comment>
<keyword evidence="4" id="KW-1185">Reference proteome</keyword>
<dbReference type="SUPFAM" id="SSF47473">
    <property type="entry name" value="EF-hand"/>
    <property type="match status" value="1"/>
</dbReference>
<sequence>MPGTRDVEFPKSWFEEAFGVQEGRYREMRSDFEAAAGLLICKPTGKMFQAGALRTPTLAELRSQLNTARQEGNGEYYNSGTLKFSNVTSDSLSLHQDPRNAGSVFQVCSLFNCLETVDGYHPEDGITHYCSQATQGSASAIACPAATFFRNYFVHTTGQGAGGRPVDLLEELSNVVQNDKNGYWTVKHGHCLPRVDGSIARTPMGCKATSFIGLWLNQRLASDPELEARAREAVQVGVHWETEVSQVAHQVCQVFCGALPVGYLKAVKANEWSTFAKVVLQAAFEATLTVASCLAARRGTRIKVFLTALGAGSLSNRVTWIAGALERALEGFCSEPLDVALVHFAGALPDFDRLEAGRRSTPRLRPVTPTPSLGLSQMRDLDEQPEEDLVAVMRTAFACHDLNGDGVLDRSEFFSMLHKVDDSFFTPHVVDILLKEADADQDGKIYYHEFVRWICQEDEEIVKRVLH</sequence>
<evidence type="ECO:0000313" key="4">
    <source>
        <dbReference type="Proteomes" id="UP001178507"/>
    </source>
</evidence>
<dbReference type="EMBL" id="CAUJNA010001780">
    <property type="protein sequence ID" value="CAJ1388972.1"/>
    <property type="molecule type" value="Genomic_DNA"/>
</dbReference>
<dbReference type="Proteomes" id="UP001178507">
    <property type="component" value="Unassembled WGS sequence"/>
</dbReference>
<proteinExistence type="predicted"/>
<dbReference type="PROSITE" id="PS50222">
    <property type="entry name" value="EF_HAND_2"/>
    <property type="match status" value="1"/>
</dbReference>
<dbReference type="PROSITE" id="PS00018">
    <property type="entry name" value="EF_HAND_1"/>
    <property type="match status" value="1"/>
</dbReference>
<dbReference type="AlphaFoldDB" id="A0AA36IKF1"/>
<dbReference type="Gene3D" id="1.10.238.10">
    <property type="entry name" value="EF-hand"/>
    <property type="match status" value="1"/>
</dbReference>
<dbReference type="CDD" id="cd00051">
    <property type="entry name" value="EFh"/>
    <property type="match status" value="1"/>
</dbReference>
<dbReference type="PANTHER" id="PTHR35609">
    <property type="entry name" value="MACRO DOMAIN-CONTAINING PROTEIN"/>
    <property type="match status" value="1"/>
</dbReference>
<evidence type="ECO:0000256" key="1">
    <source>
        <dbReference type="ARBA" id="ARBA00022837"/>
    </source>
</evidence>
<dbReference type="InterPro" id="IPR018247">
    <property type="entry name" value="EF_Hand_1_Ca_BS"/>
</dbReference>
<dbReference type="InterPro" id="IPR002048">
    <property type="entry name" value="EF_hand_dom"/>
</dbReference>
<evidence type="ECO:0000313" key="3">
    <source>
        <dbReference type="EMBL" id="CAJ1388972.1"/>
    </source>
</evidence>
<dbReference type="InterPro" id="IPR011992">
    <property type="entry name" value="EF-hand-dom_pair"/>
</dbReference>
<name>A0AA36IKF1_9DINO</name>
<reference evidence="3" key="1">
    <citation type="submission" date="2023-08" db="EMBL/GenBank/DDBJ databases">
        <authorList>
            <person name="Chen Y."/>
            <person name="Shah S."/>
            <person name="Dougan E. K."/>
            <person name="Thang M."/>
            <person name="Chan C."/>
        </authorList>
    </citation>
    <scope>NUCLEOTIDE SEQUENCE</scope>
</reference>
<accession>A0AA36IKF1</accession>
<evidence type="ECO:0000259" key="2">
    <source>
        <dbReference type="PROSITE" id="PS50222"/>
    </source>
</evidence>
<feature type="domain" description="EF-hand" evidence="2">
    <location>
        <begin position="388"/>
        <end position="423"/>
    </location>
</feature>
<dbReference type="PANTHER" id="PTHR35609:SF1">
    <property type="entry name" value="MACRO DOMAIN-CONTAINING PROTEIN"/>
    <property type="match status" value="1"/>
</dbReference>
<dbReference type="SMART" id="SM00054">
    <property type="entry name" value="EFh"/>
    <property type="match status" value="2"/>
</dbReference>
<organism evidence="3 4">
    <name type="scientific">Effrenium voratum</name>
    <dbReference type="NCBI Taxonomy" id="2562239"/>
    <lineage>
        <taxon>Eukaryota</taxon>
        <taxon>Sar</taxon>
        <taxon>Alveolata</taxon>
        <taxon>Dinophyceae</taxon>
        <taxon>Suessiales</taxon>
        <taxon>Symbiodiniaceae</taxon>
        <taxon>Effrenium</taxon>
    </lineage>
</organism>
<gene>
    <name evidence="3" type="ORF">EVOR1521_LOCUS14700</name>
</gene>
<protein>
    <recommendedName>
        <fullName evidence="2">EF-hand domain-containing protein</fullName>
    </recommendedName>
</protein>
<dbReference type="Pfam" id="PF13499">
    <property type="entry name" value="EF-hand_7"/>
    <property type="match status" value="1"/>
</dbReference>